<comment type="caution">
    <text evidence="2">The sequence shown here is derived from an EMBL/GenBank/DDBJ whole genome shotgun (WGS) entry which is preliminary data.</text>
</comment>
<protein>
    <submittedName>
        <fullName evidence="2">Uncharacterized protein (TIGR03435 family)</fullName>
    </submittedName>
</protein>
<accession>A0A7W7ZLJ4</accession>
<organism evidence="2 3">
    <name type="scientific">Granulicella mallensis</name>
    <dbReference type="NCBI Taxonomy" id="940614"/>
    <lineage>
        <taxon>Bacteria</taxon>
        <taxon>Pseudomonadati</taxon>
        <taxon>Acidobacteriota</taxon>
        <taxon>Terriglobia</taxon>
        <taxon>Terriglobales</taxon>
        <taxon>Acidobacteriaceae</taxon>
        <taxon>Granulicella</taxon>
    </lineage>
</organism>
<dbReference type="Pfam" id="PF12543">
    <property type="entry name" value="DUF3738"/>
    <property type="match status" value="1"/>
</dbReference>
<dbReference type="AlphaFoldDB" id="A0A7W7ZLJ4"/>
<feature type="compositionally biased region" description="Basic and acidic residues" evidence="1">
    <location>
        <begin position="168"/>
        <end position="181"/>
    </location>
</feature>
<dbReference type="InterPro" id="IPR017801">
    <property type="entry name" value="DUF3738"/>
</dbReference>
<gene>
    <name evidence="2" type="ORF">HDF15_000420</name>
</gene>
<dbReference type="Proteomes" id="UP000584867">
    <property type="component" value="Unassembled WGS sequence"/>
</dbReference>
<name>A0A7W7ZLJ4_9BACT</name>
<feature type="region of interest" description="Disordered" evidence="1">
    <location>
        <begin position="168"/>
        <end position="187"/>
    </location>
</feature>
<dbReference type="RefSeq" id="WP_184252608.1">
    <property type="nucleotide sequence ID" value="NZ_JACHIO010000002.1"/>
</dbReference>
<proteinExistence type="predicted"/>
<reference evidence="2 3" key="1">
    <citation type="submission" date="2020-08" db="EMBL/GenBank/DDBJ databases">
        <title>Genomic Encyclopedia of Type Strains, Phase IV (KMG-V): Genome sequencing to study the core and pangenomes of soil and plant-associated prokaryotes.</title>
        <authorList>
            <person name="Whitman W."/>
        </authorList>
    </citation>
    <scope>NUCLEOTIDE SEQUENCE [LARGE SCALE GENOMIC DNA]</scope>
    <source>
        <strain evidence="2 3">X5P3</strain>
    </source>
</reference>
<dbReference type="NCBIfam" id="TIGR03435">
    <property type="entry name" value="Soli_TIGR03435"/>
    <property type="match status" value="1"/>
</dbReference>
<dbReference type="EMBL" id="JACHIO010000002">
    <property type="protein sequence ID" value="MBB5062093.1"/>
    <property type="molecule type" value="Genomic_DNA"/>
</dbReference>
<sequence length="285" mass="30812">MSKIIAKTAVCLALLAVLLMIPISRLFGQAISSQSGTPPRPVGTEATAPAYDIVSIKPNKSDSGNISVNTNDDSYSATNVSLKMLLEHAYDIKEDLVSGLPGWANSARFDVKAKIVEPDAEVLKKLSRKQRRSMIQQLLMDRFQLKAHTETKVLPLYEMVLVKDGPKFKESAPEGSPEDKSPNGVGRGGVTVYNTELTAHAVSLAILANMLGDRLHRTVADKTGLTGKYDLLLEWAPEDDQDASSESSAAPFFTALQEQLGLKLQPSKGPVDTLVVDHVEMPSAD</sequence>
<evidence type="ECO:0000313" key="2">
    <source>
        <dbReference type="EMBL" id="MBB5062093.1"/>
    </source>
</evidence>
<evidence type="ECO:0000256" key="1">
    <source>
        <dbReference type="SAM" id="MobiDB-lite"/>
    </source>
</evidence>
<evidence type="ECO:0000313" key="3">
    <source>
        <dbReference type="Proteomes" id="UP000584867"/>
    </source>
</evidence>